<dbReference type="CDD" id="cd00051">
    <property type="entry name" value="EFh"/>
    <property type="match status" value="1"/>
</dbReference>
<evidence type="ECO:0000313" key="3">
    <source>
        <dbReference type="EMBL" id="QHT14911.1"/>
    </source>
</evidence>
<reference evidence="3" key="1">
    <citation type="journal article" date="2020" name="Nature">
        <title>Giant virus diversity and host interactions through global metagenomics.</title>
        <authorList>
            <person name="Schulz F."/>
            <person name="Roux S."/>
            <person name="Paez-Espino D."/>
            <person name="Jungbluth S."/>
            <person name="Walsh D.A."/>
            <person name="Denef V.J."/>
            <person name="McMahon K.D."/>
            <person name="Konstantinidis K.T."/>
            <person name="Eloe-Fadrosh E.A."/>
            <person name="Kyrpides N.C."/>
            <person name="Woyke T."/>
        </authorList>
    </citation>
    <scope>NUCLEOTIDE SEQUENCE</scope>
    <source>
        <strain evidence="3">GVMAG-M-3300023174-144</strain>
    </source>
</reference>
<dbReference type="Pfam" id="PF13202">
    <property type="entry name" value="EF-hand_5"/>
    <property type="match status" value="1"/>
</dbReference>
<organism evidence="3">
    <name type="scientific">viral metagenome</name>
    <dbReference type="NCBI Taxonomy" id="1070528"/>
    <lineage>
        <taxon>unclassified sequences</taxon>
        <taxon>metagenomes</taxon>
        <taxon>organismal metagenomes</taxon>
    </lineage>
</organism>
<dbReference type="SMART" id="SM00054">
    <property type="entry name" value="EFh"/>
    <property type="match status" value="2"/>
</dbReference>
<dbReference type="EMBL" id="MN739598">
    <property type="protein sequence ID" value="QHT14911.1"/>
    <property type="molecule type" value="Genomic_DNA"/>
</dbReference>
<dbReference type="Pfam" id="PF13833">
    <property type="entry name" value="EF-hand_8"/>
    <property type="match status" value="1"/>
</dbReference>
<dbReference type="GO" id="GO:0005509">
    <property type="term" value="F:calcium ion binding"/>
    <property type="evidence" value="ECO:0007669"/>
    <property type="project" value="InterPro"/>
</dbReference>
<dbReference type="AlphaFoldDB" id="A0A6C0DEQ9"/>
<dbReference type="PROSITE" id="PS50222">
    <property type="entry name" value="EF_HAND_2"/>
    <property type="match status" value="2"/>
</dbReference>
<dbReference type="InterPro" id="IPR002048">
    <property type="entry name" value="EF_hand_dom"/>
</dbReference>
<feature type="domain" description="EF-hand" evidence="2">
    <location>
        <begin position="35"/>
        <end position="70"/>
    </location>
</feature>
<proteinExistence type="predicted"/>
<name>A0A6C0DEQ9_9ZZZZ</name>
<sequence length="138" mass="15735">MPGKTRKIGRKSSKKLSLSKLNKYKKTMKRMNKKLSGEKFNALFSFFDTNRNRNIDFKEFKRGLRSKLSHTKISDKDLKSLFNYFDLNKNRNIDYHEFKKGLVGGQPDAGAPVKGTNPDPVVVGEGEGKNLSGEFDDE</sequence>
<dbReference type="PROSITE" id="PS00018">
    <property type="entry name" value="EF_HAND_1"/>
    <property type="match status" value="2"/>
</dbReference>
<evidence type="ECO:0000259" key="2">
    <source>
        <dbReference type="PROSITE" id="PS50222"/>
    </source>
</evidence>
<accession>A0A6C0DEQ9</accession>
<feature type="domain" description="EF-hand" evidence="2">
    <location>
        <begin position="73"/>
        <end position="108"/>
    </location>
</feature>
<evidence type="ECO:0000256" key="1">
    <source>
        <dbReference type="SAM" id="MobiDB-lite"/>
    </source>
</evidence>
<protein>
    <recommendedName>
        <fullName evidence="2">EF-hand domain-containing protein</fullName>
    </recommendedName>
</protein>
<dbReference type="SUPFAM" id="SSF47473">
    <property type="entry name" value="EF-hand"/>
    <property type="match status" value="1"/>
</dbReference>
<feature type="region of interest" description="Disordered" evidence="1">
    <location>
        <begin position="106"/>
        <end position="138"/>
    </location>
</feature>
<dbReference type="InterPro" id="IPR011992">
    <property type="entry name" value="EF-hand-dom_pair"/>
</dbReference>
<dbReference type="InterPro" id="IPR018247">
    <property type="entry name" value="EF_Hand_1_Ca_BS"/>
</dbReference>
<dbReference type="Gene3D" id="1.10.238.10">
    <property type="entry name" value="EF-hand"/>
    <property type="match status" value="1"/>
</dbReference>